<protein>
    <submittedName>
        <fullName evidence="1">DUF1993 family protein</fullName>
    </submittedName>
</protein>
<dbReference type="SUPFAM" id="SSF109854">
    <property type="entry name" value="DinB/YfiT-like putative metalloenzymes"/>
    <property type="match status" value="1"/>
</dbReference>
<sequence>MLRYKPALRSLVVSKEHSMLPNEMFIHPLRQMAVLLQKIQQHDADLLDAVLTSEQFPLWQQAQTAIGFSLRACCPLSDKEVPVFTKPTPVWLDLQQQLQLSLDFLSLLTAKDFRGWQQKRIETKAGFAELDLVGEQFLYLYALPNFYFHYGMVYAIARAQQVPLSKGDFDGWHQYPAGFSFLR</sequence>
<evidence type="ECO:0000313" key="1">
    <source>
        <dbReference type="EMBL" id="RRJ20301.1"/>
    </source>
</evidence>
<dbReference type="Gene3D" id="1.20.120.450">
    <property type="entry name" value="dinb family like domain"/>
    <property type="match status" value="1"/>
</dbReference>
<name>A0A3P3QGT6_9GAMM</name>
<organism evidence="1 2">
    <name type="scientific">Rheinheimera mesophila</name>
    <dbReference type="NCBI Taxonomy" id="1547515"/>
    <lineage>
        <taxon>Bacteria</taxon>
        <taxon>Pseudomonadati</taxon>
        <taxon>Pseudomonadota</taxon>
        <taxon>Gammaproteobacteria</taxon>
        <taxon>Chromatiales</taxon>
        <taxon>Chromatiaceae</taxon>
        <taxon>Rheinheimera</taxon>
    </lineage>
</organism>
<evidence type="ECO:0000313" key="2">
    <source>
        <dbReference type="Proteomes" id="UP000276260"/>
    </source>
</evidence>
<proteinExistence type="predicted"/>
<dbReference type="Pfam" id="PF09351">
    <property type="entry name" value="DUF1993"/>
    <property type="match status" value="1"/>
</dbReference>
<gene>
    <name evidence="1" type="ORF">EIK76_12305</name>
</gene>
<dbReference type="EMBL" id="RRCF01000003">
    <property type="protein sequence ID" value="RRJ20301.1"/>
    <property type="molecule type" value="Genomic_DNA"/>
</dbReference>
<dbReference type="Proteomes" id="UP000276260">
    <property type="component" value="Unassembled WGS sequence"/>
</dbReference>
<comment type="caution">
    <text evidence="1">The sequence shown here is derived from an EMBL/GenBank/DDBJ whole genome shotgun (WGS) entry which is preliminary data.</text>
</comment>
<dbReference type="InterPro" id="IPR034660">
    <property type="entry name" value="DinB/YfiT-like"/>
</dbReference>
<dbReference type="InterPro" id="IPR018531">
    <property type="entry name" value="DUF1993"/>
</dbReference>
<keyword evidence="2" id="KW-1185">Reference proteome</keyword>
<reference evidence="1 2" key="1">
    <citation type="submission" date="2018-11" db="EMBL/GenBank/DDBJ databases">
        <title>Draft genome analysis of Rheinheimera mesophila isolated from an industrial waste site.</title>
        <authorList>
            <person name="Yu Q."/>
            <person name="Qi Y."/>
            <person name="Zhang H."/>
            <person name="Lu Y."/>
            <person name="Pu J."/>
        </authorList>
    </citation>
    <scope>NUCLEOTIDE SEQUENCE [LARGE SCALE GENOMIC DNA]</scope>
    <source>
        <strain evidence="1 2">IITR13</strain>
    </source>
</reference>
<dbReference type="PANTHER" id="PTHR36922">
    <property type="entry name" value="BLL2446 PROTEIN"/>
    <property type="match status" value="1"/>
</dbReference>
<accession>A0A3P3QGT6</accession>
<dbReference type="OrthoDB" id="338237at2"/>
<dbReference type="AlphaFoldDB" id="A0A3P3QGT6"/>
<dbReference type="PANTHER" id="PTHR36922:SF1">
    <property type="entry name" value="DUF1993 DOMAIN-CONTAINING PROTEIN"/>
    <property type="match status" value="1"/>
</dbReference>